<keyword evidence="3" id="KW-1185">Reference proteome</keyword>
<name>A0ABD0U1D8_DENTH</name>
<dbReference type="AlphaFoldDB" id="A0ABD0U1D8"/>
<feature type="region of interest" description="Disordered" evidence="1">
    <location>
        <begin position="1"/>
        <end position="26"/>
    </location>
</feature>
<reference evidence="2 3" key="1">
    <citation type="journal article" date="2024" name="Plant Biotechnol. J.">
        <title>Dendrobium thyrsiflorum genome and its molecular insights into genes involved in important horticultural traits.</title>
        <authorList>
            <person name="Chen B."/>
            <person name="Wang J.Y."/>
            <person name="Zheng P.J."/>
            <person name="Li K.L."/>
            <person name="Liang Y.M."/>
            <person name="Chen X.F."/>
            <person name="Zhang C."/>
            <person name="Zhao X."/>
            <person name="He X."/>
            <person name="Zhang G.Q."/>
            <person name="Liu Z.J."/>
            <person name="Xu Q."/>
        </authorList>
    </citation>
    <scope>NUCLEOTIDE SEQUENCE [LARGE SCALE GENOMIC DNA]</scope>
    <source>
        <strain evidence="2">GZMU011</strain>
    </source>
</reference>
<comment type="caution">
    <text evidence="2">The sequence shown here is derived from an EMBL/GenBank/DDBJ whole genome shotgun (WGS) entry which is preliminary data.</text>
</comment>
<proteinExistence type="predicted"/>
<protein>
    <submittedName>
        <fullName evidence="2">Uncharacterized protein</fullName>
    </submittedName>
</protein>
<accession>A0ABD0U1D8</accession>
<dbReference type="Proteomes" id="UP001552299">
    <property type="component" value="Unassembled WGS sequence"/>
</dbReference>
<evidence type="ECO:0000313" key="2">
    <source>
        <dbReference type="EMBL" id="KAL0905771.1"/>
    </source>
</evidence>
<evidence type="ECO:0000256" key="1">
    <source>
        <dbReference type="SAM" id="MobiDB-lite"/>
    </source>
</evidence>
<evidence type="ECO:0000313" key="3">
    <source>
        <dbReference type="Proteomes" id="UP001552299"/>
    </source>
</evidence>
<gene>
    <name evidence="2" type="ORF">M5K25_024209</name>
</gene>
<sequence length="383" mass="41917">MPGRLTTRRLSDHGSTPQPLNGSSTRLFLNQNGGRKDLCLAGDGGRKDRCLVTEVGRTVVGEGSCKDHSRWPGESPASVSGWAEVLCQLGVRRKSGVSQWSGGSPMSIGGLARVWRQSVVQCKAGGQPVVRRDFVIRRWSGRTLISGGGPTELRRWSRRRSIEEAKVIFPKSKPVGFGSLGGPRSPSRIQVRELIIKSLERAVEIMVQRANLQVQKTKKLLRFHILNRVSDEIRGTPIPAFECLLKLVIEGSGGSASEGRVPSDARPSNLLLVGIEVGGGPLDREVFPEEEELPSEMDLVGELRLGMTRSLSEEVEGSLGTEVEEVLSTGIKRVYRERYANIASNSGNSLRGPKGKGKVKDLDPEGDRGRFIPFRYKIGDIEF</sequence>
<dbReference type="EMBL" id="JANQDX010000018">
    <property type="protein sequence ID" value="KAL0905771.1"/>
    <property type="molecule type" value="Genomic_DNA"/>
</dbReference>
<organism evidence="2 3">
    <name type="scientific">Dendrobium thyrsiflorum</name>
    <name type="common">Pinecone-like raceme dendrobium</name>
    <name type="synonym">Orchid</name>
    <dbReference type="NCBI Taxonomy" id="117978"/>
    <lineage>
        <taxon>Eukaryota</taxon>
        <taxon>Viridiplantae</taxon>
        <taxon>Streptophyta</taxon>
        <taxon>Embryophyta</taxon>
        <taxon>Tracheophyta</taxon>
        <taxon>Spermatophyta</taxon>
        <taxon>Magnoliopsida</taxon>
        <taxon>Liliopsida</taxon>
        <taxon>Asparagales</taxon>
        <taxon>Orchidaceae</taxon>
        <taxon>Epidendroideae</taxon>
        <taxon>Malaxideae</taxon>
        <taxon>Dendrobiinae</taxon>
        <taxon>Dendrobium</taxon>
    </lineage>
</organism>
<feature type="compositionally biased region" description="Polar residues" evidence="1">
    <location>
        <begin position="13"/>
        <end position="26"/>
    </location>
</feature>